<proteinExistence type="inferred from homology"/>
<evidence type="ECO:0000313" key="4">
    <source>
        <dbReference type="EMBL" id="CAE0573241.1"/>
    </source>
</evidence>
<keyword evidence="2" id="KW-0521">NADP</keyword>
<dbReference type="InterPro" id="IPR036291">
    <property type="entry name" value="NAD(P)-bd_dom_sf"/>
</dbReference>
<accession>A0A7S3T3Y6</accession>
<dbReference type="PANTHER" id="PTHR42748:SF7">
    <property type="entry name" value="NMRA LIKE REDOX SENSOR 1-RELATED"/>
    <property type="match status" value="1"/>
</dbReference>
<dbReference type="InterPro" id="IPR051164">
    <property type="entry name" value="NmrA-like_oxidored"/>
</dbReference>
<gene>
    <name evidence="4" type="ORF">SACU0126_LOCUS21739</name>
</gene>
<dbReference type="Gene3D" id="3.40.50.720">
    <property type="entry name" value="NAD(P)-binding Rossmann-like Domain"/>
    <property type="match status" value="1"/>
</dbReference>
<evidence type="ECO:0000256" key="1">
    <source>
        <dbReference type="ARBA" id="ARBA00006328"/>
    </source>
</evidence>
<evidence type="ECO:0000256" key="2">
    <source>
        <dbReference type="ARBA" id="ARBA00022857"/>
    </source>
</evidence>
<sequence length="314" mass="34328">MSCCLAPVVVETVLVIGATSRQGLAVCNALTATQGKFNVYGTSRKAPNQTLEDLGVTTVAFKHGDRKALDAALATSKPTMVFLWTDYWNAANKNKELEIKHGKMLIDACAEFGVKYVVLASVADADTAPDDVQHFKAKLELENYLKESKIPSWSILRPVAFFENYNDPANWNPLTKGQLKGPWRGDLKLKYVACEDIGKAAAVMFATPLVWKGKTLDCASDELTGDEAAEALTEVSGTPCKYSTAMPTFFMKWFMKDLAAMVKFFEEPGYSSDITKFKQVVPSAMDAKAFFAKTGQWSDGEKFGADGEKKAGCC</sequence>
<dbReference type="EMBL" id="HBIQ01068263">
    <property type="protein sequence ID" value="CAE0573241.1"/>
    <property type="molecule type" value="Transcribed_RNA"/>
</dbReference>
<dbReference type="SUPFAM" id="SSF51735">
    <property type="entry name" value="NAD(P)-binding Rossmann-fold domains"/>
    <property type="match status" value="1"/>
</dbReference>
<dbReference type="InterPro" id="IPR008030">
    <property type="entry name" value="NmrA-like"/>
</dbReference>
<evidence type="ECO:0000259" key="3">
    <source>
        <dbReference type="Pfam" id="PF05368"/>
    </source>
</evidence>
<dbReference type="AlphaFoldDB" id="A0A7S3T3Y6"/>
<organism evidence="4">
    <name type="scientific">Strombidinopsis acuminata</name>
    <dbReference type="NCBI Taxonomy" id="141414"/>
    <lineage>
        <taxon>Eukaryota</taxon>
        <taxon>Sar</taxon>
        <taxon>Alveolata</taxon>
        <taxon>Ciliophora</taxon>
        <taxon>Intramacronucleata</taxon>
        <taxon>Spirotrichea</taxon>
        <taxon>Choreotrichia</taxon>
        <taxon>Choreotrichida</taxon>
        <taxon>Strombidinopsidae</taxon>
        <taxon>Strombidinopsis</taxon>
    </lineage>
</organism>
<dbReference type="Pfam" id="PF05368">
    <property type="entry name" value="NmrA"/>
    <property type="match status" value="1"/>
</dbReference>
<dbReference type="PANTHER" id="PTHR42748">
    <property type="entry name" value="NITROGEN METABOLITE REPRESSION PROTEIN NMRA FAMILY MEMBER"/>
    <property type="match status" value="1"/>
</dbReference>
<name>A0A7S3T3Y6_9SPIT</name>
<comment type="similarity">
    <text evidence="1">Belongs to the NmrA-type oxidoreductase family.</text>
</comment>
<dbReference type="Gene3D" id="3.90.25.10">
    <property type="entry name" value="UDP-galactose 4-epimerase, domain 1"/>
    <property type="match status" value="1"/>
</dbReference>
<feature type="domain" description="NmrA-like" evidence="3">
    <location>
        <begin position="11"/>
        <end position="283"/>
    </location>
</feature>
<reference evidence="4" key="1">
    <citation type="submission" date="2021-01" db="EMBL/GenBank/DDBJ databases">
        <authorList>
            <person name="Corre E."/>
            <person name="Pelletier E."/>
            <person name="Niang G."/>
            <person name="Scheremetjew M."/>
            <person name="Finn R."/>
            <person name="Kale V."/>
            <person name="Holt S."/>
            <person name="Cochrane G."/>
            <person name="Meng A."/>
            <person name="Brown T."/>
            <person name="Cohen L."/>
        </authorList>
    </citation>
    <scope>NUCLEOTIDE SEQUENCE</scope>
    <source>
        <strain evidence="4">SPMC142</strain>
    </source>
</reference>
<protein>
    <recommendedName>
        <fullName evidence="3">NmrA-like domain-containing protein</fullName>
    </recommendedName>
</protein>